<keyword evidence="2" id="KW-1185">Reference proteome</keyword>
<sequence length="64" mass="7418">MIEQITKRLRRSGNTGLFHDSRKDVLTITEHSNILQEKINELVSAVNRQDKEIKELKEAAKNET</sequence>
<evidence type="ECO:0000313" key="2">
    <source>
        <dbReference type="Proteomes" id="UP000181899"/>
    </source>
</evidence>
<dbReference type="Proteomes" id="UP000181899">
    <property type="component" value="Unassembled WGS sequence"/>
</dbReference>
<dbReference type="RefSeq" id="WP_074910992.1">
    <property type="nucleotide sequence ID" value="NZ_FOVK01000002.1"/>
</dbReference>
<dbReference type="EMBL" id="FOVK01000002">
    <property type="protein sequence ID" value="SFN50860.1"/>
    <property type="molecule type" value="Genomic_DNA"/>
</dbReference>
<proteinExistence type="predicted"/>
<accession>A0A1I4ZLL6</accession>
<reference evidence="1 2" key="1">
    <citation type="submission" date="2016-10" db="EMBL/GenBank/DDBJ databases">
        <authorList>
            <person name="de Groot N.N."/>
        </authorList>
    </citation>
    <scope>NUCLEOTIDE SEQUENCE [LARGE SCALE GENOMIC DNA]</scope>
    <source>
        <strain evidence="1 2">ML2</strain>
    </source>
</reference>
<organism evidence="1 2">
    <name type="scientific">Proteiniclasticum ruminis</name>
    <dbReference type="NCBI Taxonomy" id="398199"/>
    <lineage>
        <taxon>Bacteria</taxon>
        <taxon>Bacillati</taxon>
        <taxon>Bacillota</taxon>
        <taxon>Clostridia</taxon>
        <taxon>Eubacteriales</taxon>
        <taxon>Clostridiaceae</taxon>
        <taxon>Proteiniclasticum</taxon>
    </lineage>
</organism>
<name>A0A1I4ZLL6_9CLOT</name>
<protein>
    <submittedName>
        <fullName evidence="1">Uncharacterized protein</fullName>
    </submittedName>
</protein>
<dbReference type="AlphaFoldDB" id="A0A1I4ZLL6"/>
<gene>
    <name evidence="1" type="ORF">SAMN04488695_10236</name>
</gene>
<evidence type="ECO:0000313" key="1">
    <source>
        <dbReference type="EMBL" id="SFN50860.1"/>
    </source>
</evidence>